<dbReference type="EMBL" id="FMYU01000013">
    <property type="protein sequence ID" value="SDC96379.1"/>
    <property type="molecule type" value="Genomic_DNA"/>
</dbReference>
<accession>A0A1G6QVC4</accession>
<evidence type="ECO:0000313" key="2">
    <source>
        <dbReference type="Proteomes" id="UP000199411"/>
    </source>
</evidence>
<keyword evidence="1" id="KW-0808">Transferase</keyword>
<evidence type="ECO:0000313" key="1">
    <source>
        <dbReference type="EMBL" id="SDC96379.1"/>
    </source>
</evidence>
<dbReference type="Pfam" id="PF13489">
    <property type="entry name" value="Methyltransf_23"/>
    <property type="match status" value="1"/>
</dbReference>
<dbReference type="Proteomes" id="UP000199411">
    <property type="component" value="Unassembled WGS sequence"/>
</dbReference>
<name>A0A1G6QVC4_9BACT</name>
<organism evidence="1 2">
    <name type="scientific">Desulfurella multipotens</name>
    <dbReference type="NCBI Taxonomy" id="79269"/>
    <lineage>
        <taxon>Bacteria</taxon>
        <taxon>Pseudomonadati</taxon>
        <taxon>Campylobacterota</taxon>
        <taxon>Desulfurellia</taxon>
        <taxon>Desulfurellales</taxon>
        <taxon>Desulfurellaceae</taxon>
        <taxon>Desulfurella</taxon>
    </lineage>
</organism>
<sequence length="379" mass="43399">MIDKNNIAKKIKALSDTFPVETQSNSLQIQTQSKNNLFSKTVRFFKALVKLSNTRYAVLNIQQDFESFKFFTQQKLESTKSDFQIQVDKLAESVHGIYSQNQEKIAELEQKISDLKAISENRYAILNLKLNQILNNNSQIQYLKQNAPDIDNPSRYSLDDLYVAFESEFRGSEHQVKKKLEVYLPSALEAANKTEDLGFIDLGCGRGEWLELLAQNGLNPIGIDANKLNVLLCKDKSLNAVYGDAFDFLQSQPDNSACGISAFHFIEHIDFKGILNLIWQSYRIIKPGGVLIFETPNIANIFVGFYDFFRDFSHISHIHPETLEFLVRYGGFLNAECFFVTEFQKLIPFKSYKFDTLDDYIKAPRDLALIAHKPLTINK</sequence>
<dbReference type="InterPro" id="IPR029063">
    <property type="entry name" value="SAM-dependent_MTases_sf"/>
</dbReference>
<proteinExistence type="predicted"/>
<keyword evidence="2" id="KW-1185">Reference proteome</keyword>
<dbReference type="SUPFAM" id="SSF53335">
    <property type="entry name" value="S-adenosyl-L-methionine-dependent methyltransferases"/>
    <property type="match status" value="1"/>
</dbReference>
<gene>
    <name evidence="1" type="ORF">SAMN05660835_01671</name>
</gene>
<dbReference type="Gene3D" id="3.40.50.150">
    <property type="entry name" value="Vaccinia Virus protein VP39"/>
    <property type="match status" value="1"/>
</dbReference>
<reference evidence="2" key="1">
    <citation type="submission" date="2016-10" db="EMBL/GenBank/DDBJ databases">
        <authorList>
            <person name="Varghese N."/>
            <person name="Submissions S."/>
        </authorList>
    </citation>
    <scope>NUCLEOTIDE SEQUENCE [LARGE SCALE GENOMIC DNA]</scope>
    <source>
        <strain evidence="2">DSM 8415</strain>
    </source>
</reference>
<keyword evidence="1" id="KW-0489">Methyltransferase</keyword>
<dbReference type="RefSeq" id="WP_092129571.1">
    <property type="nucleotide sequence ID" value="NZ_FMYU01000013.1"/>
</dbReference>
<dbReference type="CDD" id="cd02440">
    <property type="entry name" value="AdoMet_MTases"/>
    <property type="match status" value="1"/>
</dbReference>
<dbReference type="AlphaFoldDB" id="A0A1G6QVC4"/>
<dbReference type="GO" id="GO:0008168">
    <property type="term" value="F:methyltransferase activity"/>
    <property type="evidence" value="ECO:0007669"/>
    <property type="project" value="UniProtKB-KW"/>
</dbReference>
<protein>
    <submittedName>
        <fullName evidence="1">O-antigen chain-terminating methyltransferase</fullName>
    </submittedName>
</protein>
<dbReference type="OrthoDB" id="9781225at2"/>
<dbReference type="GO" id="GO:0032259">
    <property type="term" value="P:methylation"/>
    <property type="evidence" value="ECO:0007669"/>
    <property type="project" value="UniProtKB-KW"/>
</dbReference>